<protein>
    <submittedName>
        <fullName evidence="2">Uncharacterized protein</fullName>
    </submittedName>
</protein>
<accession>A0AAC9BLE3</accession>
<dbReference type="AlphaFoldDB" id="A0AAC9BLE3"/>
<dbReference type="EMBL" id="CP012606">
    <property type="protein sequence ID" value="ANH76031.1"/>
    <property type="molecule type" value="Genomic_DNA"/>
</dbReference>
<feature type="region of interest" description="Disordered" evidence="1">
    <location>
        <begin position="1"/>
        <end position="31"/>
    </location>
</feature>
<evidence type="ECO:0000256" key="1">
    <source>
        <dbReference type="SAM" id="MobiDB-lite"/>
    </source>
</evidence>
<evidence type="ECO:0000313" key="2">
    <source>
        <dbReference type="EMBL" id="ANH76031.1"/>
    </source>
</evidence>
<reference evidence="2 3" key="1">
    <citation type="submission" date="2015-09" db="EMBL/GenBank/DDBJ databases">
        <authorList>
            <person name="Xu Y."/>
            <person name="Nagy A."/>
            <person name="Liu N.T."/>
            <person name="Nou X."/>
        </authorList>
    </citation>
    <scope>NUCLEOTIDE SEQUENCE [LARGE SCALE GENOMIC DNA]</scope>
    <source>
        <strain evidence="2 3">FC1138</strain>
    </source>
</reference>
<organism evidence="2 3">
    <name type="scientific">Ralstonia insidiosa</name>
    <dbReference type="NCBI Taxonomy" id="190721"/>
    <lineage>
        <taxon>Bacteria</taxon>
        <taxon>Pseudomonadati</taxon>
        <taxon>Pseudomonadota</taxon>
        <taxon>Betaproteobacteria</taxon>
        <taxon>Burkholderiales</taxon>
        <taxon>Burkholderiaceae</taxon>
        <taxon>Ralstonia</taxon>
    </lineage>
</organism>
<proteinExistence type="predicted"/>
<dbReference type="KEGG" id="rin:ACS15_4837"/>
<dbReference type="Proteomes" id="UP000077927">
    <property type="component" value="Chromosome 2"/>
</dbReference>
<gene>
    <name evidence="2" type="ORF">ACS15_4837</name>
</gene>
<name>A0AAC9BLE3_9RALS</name>
<evidence type="ECO:0000313" key="3">
    <source>
        <dbReference type="Proteomes" id="UP000077927"/>
    </source>
</evidence>
<sequence>MASASPGRAAQGSQRVLRHDQQCNGNGVARPERTCRNWSLVLRNNNSNLTQLH</sequence>